<dbReference type="EMBL" id="JBHSCN010000002">
    <property type="protein sequence ID" value="MFC4242185.1"/>
    <property type="molecule type" value="Genomic_DNA"/>
</dbReference>
<dbReference type="RefSeq" id="WP_390226989.1">
    <property type="nucleotide sequence ID" value="NZ_JBHSCN010000002.1"/>
</dbReference>
<dbReference type="SUPFAM" id="SSF69118">
    <property type="entry name" value="AhpD-like"/>
    <property type="match status" value="1"/>
</dbReference>
<organism evidence="2 3">
    <name type="scientific">Gryllotalpicola reticulitermitis</name>
    <dbReference type="NCBI Taxonomy" id="1184153"/>
    <lineage>
        <taxon>Bacteria</taxon>
        <taxon>Bacillati</taxon>
        <taxon>Actinomycetota</taxon>
        <taxon>Actinomycetes</taxon>
        <taxon>Micrococcales</taxon>
        <taxon>Microbacteriaceae</taxon>
        <taxon>Gryllotalpicola</taxon>
    </lineage>
</organism>
<gene>
    <name evidence="2" type="ORF">ACFOYW_02275</name>
</gene>
<dbReference type="PANTHER" id="PTHR35446">
    <property type="entry name" value="SI:CH211-175M2.5"/>
    <property type="match status" value="1"/>
</dbReference>
<dbReference type="PANTHER" id="PTHR35446:SF2">
    <property type="entry name" value="CARBOXYMUCONOLACTONE DECARBOXYLASE-LIKE DOMAIN-CONTAINING PROTEIN"/>
    <property type="match status" value="1"/>
</dbReference>
<dbReference type="Pfam" id="PF02627">
    <property type="entry name" value="CMD"/>
    <property type="match status" value="1"/>
</dbReference>
<name>A0ABV8Q1D2_9MICO</name>
<reference evidence="3" key="1">
    <citation type="journal article" date="2019" name="Int. J. Syst. Evol. Microbiol.">
        <title>The Global Catalogue of Microorganisms (GCM) 10K type strain sequencing project: providing services to taxonomists for standard genome sequencing and annotation.</title>
        <authorList>
            <consortium name="The Broad Institute Genomics Platform"/>
            <consortium name="The Broad Institute Genome Sequencing Center for Infectious Disease"/>
            <person name="Wu L."/>
            <person name="Ma J."/>
        </authorList>
    </citation>
    <scope>NUCLEOTIDE SEQUENCE [LARGE SCALE GENOMIC DNA]</scope>
    <source>
        <strain evidence="3">CGMCC 1.10363</strain>
    </source>
</reference>
<protein>
    <submittedName>
        <fullName evidence="2">Carboxymuconolactone decarboxylase family protein</fullName>
    </submittedName>
</protein>
<sequence length="193" mass="20878">MRLPDIERGENLRSRALIRIISAVSGIRLPDAARVAFYDKGFVGPTFGAWTQALMRGPSEWSVGERELMAAMVAHWNSCTFCVGAHSAIAVRGLDRDTVNACLADYRTAPISEPLRASLSFLETMTREPETLSAAHAQAALKAGASQAQLADAAAVAAIFNITTHYADTLDFAIPTDDEFDKAAGMMLKRGYR</sequence>
<evidence type="ECO:0000259" key="1">
    <source>
        <dbReference type="Pfam" id="PF02627"/>
    </source>
</evidence>
<dbReference type="Gene3D" id="1.20.1290.10">
    <property type="entry name" value="AhpD-like"/>
    <property type="match status" value="1"/>
</dbReference>
<comment type="caution">
    <text evidence="2">The sequence shown here is derived from an EMBL/GenBank/DDBJ whole genome shotgun (WGS) entry which is preliminary data.</text>
</comment>
<evidence type="ECO:0000313" key="3">
    <source>
        <dbReference type="Proteomes" id="UP001595900"/>
    </source>
</evidence>
<dbReference type="Proteomes" id="UP001595900">
    <property type="component" value="Unassembled WGS sequence"/>
</dbReference>
<dbReference type="InterPro" id="IPR003779">
    <property type="entry name" value="CMD-like"/>
</dbReference>
<proteinExistence type="predicted"/>
<dbReference type="InterPro" id="IPR029032">
    <property type="entry name" value="AhpD-like"/>
</dbReference>
<accession>A0ABV8Q1D2</accession>
<feature type="domain" description="Carboxymuconolactone decarboxylase-like" evidence="1">
    <location>
        <begin position="49"/>
        <end position="104"/>
    </location>
</feature>
<evidence type="ECO:0000313" key="2">
    <source>
        <dbReference type="EMBL" id="MFC4242185.1"/>
    </source>
</evidence>
<keyword evidence="3" id="KW-1185">Reference proteome</keyword>